<dbReference type="PROSITE" id="PS51257">
    <property type="entry name" value="PROKAR_LIPOPROTEIN"/>
    <property type="match status" value="1"/>
</dbReference>
<protein>
    <submittedName>
        <fullName evidence="3">ABC transporter substrate-binding protein</fullName>
    </submittedName>
</protein>
<feature type="domain" description="Solute-binding protein family 5" evidence="2">
    <location>
        <begin position="96"/>
        <end position="445"/>
    </location>
</feature>
<feature type="chain" id="PRO_5039582463" evidence="1">
    <location>
        <begin position="30"/>
        <end position="533"/>
    </location>
</feature>
<dbReference type="GO" id="GO:0042597">
    <property type="term" value="C:periplasmic space"/>
    <property type="evidence" value="ECO:0007669"/>
    <property type="project" value="UniProtKB-ARBA"/>
</dbReference>
<keyword evidence="4" id="KW-1185">Reference proteome</keyword>
<evidence type="ECO:0000256" key="1">
    <source>
        <dbReference type="SAM" id="SignalP"/>
    </source>
</evidence>
<name>A0A4T2CBH2_9MICO</name>
<dbReference type="Pfam" id="PF00496">
    <property type="entry name" value="SBP_bac_5"/>
    <property type="match status" value="1"/>
</dbReference>
<dbReference type="SUPFAM" id="SSF53850">
    <property type="entry name" value="Periplasmic binding protein-like II"/>
    <property type="match status" value="1"/>
</dbReference>
<keyword evidence="1" id="KW-0732">Signal</keyword>
<dbReference type="PROSITE" id="PS51318">
    <property type="entry name" value="TAT"/>
    <property type="match status" value="1"/>
</dbReference>
<dbReference type="Gene3D" id="3.40.190.10">
    <property type="entry name" value="Periplasmic binding protein-like II"/>
    <property type="match status" value="1"/>
</dbReference>
<organism evidence="3 4">
    <name type="scientific">Subtercola vilae</name>
    <dbReference type="NCBI Taxonomy" id="2056433"/>
    <lineage>
        <taxon>Bacteria</taxon>
        <taxon>Bacillati</taxon>
        <taxon>Actinomycetota</taxon>
        <taxon>Actinomycetes</taxon>
        <taxon>Micrococcales</taxon>
        <taxon>Microbacteriaceae</taxon>
        <taxon>Subtercola</taxon>
    </lineage>
</organism>
<dbReference type="CDD" id="cd00995">
    <property type="entry name" value="PBP2_NikA_DppA_OppA_like"/>
    <property type="match status" value="1"/>
</dbReference>
<dbReference type="Gene3D" id="3.90.76.10">
    <property type="entry name" value="Dipeptide-binding Protein, Domain 1"/>
    <property type="match status" value="1"/>
</dbReference>
<proteinExistence type="predicted"/>
<dbReference type="InterPro" id="IPR030678">
    <property type="entry name" value="Peptide/Ni-bd"/>
</dbReference>
<sequence>MLKEALHVQTSRRVFLQSAGALGIVAALAACSGPSSTTAAGAGSATVNPSGTIIAGMSYPLSTGFDPMTTSAALTVAANWHVLEGLVDLDPATRQPYAALATAMPTQIDDTTWEATIRSGATFHNGSPVTIDDVVFSFTRVIDPANNSLYRGFLPFLDSVTAKDASTVQFKLKYAFSLFPSRISVVKIVPKALVLADQSKFDSLPTGSGPYKMISATKDDKIEFQRFDAYNGTRPALAAAMTWNLLSDASARVTAAQSGRVEAIEDVPYLDADALAKKITVQSVQSFGLLFMMFNCSVAPFNDKRVRQAFFYAIDMDKVINTALLGNATAASSFVQKDHPSYVEAKTVYSYNPDKAKQLLADAGVSNLAITLLTTDTAWVKDVAPLIKESLDAVGIATTLDIGQSGGQYKKVDGGALQVMVAPGDPSVFGNDVDLLLRWWFAGTVWPVTRYRWADTPEFAQVTALLNTASTQSDAAAQKATWGQIFDIISDNVPLYPLFHRKLPTAWNATDVPAFKPLSISGLSFLDVGTTVS</sequence>
<dbReference type="Gene3D" id="3.10.105.10">
    <property type="entry name" value="Dipeptide-binding Protein, Domain 3"/>
    <property type="match status" value="1"/>
</dbReference>
<dbReference type="OrthoDB" id="5243526at2"/>
<dbReference type="Proteomes" id="UP000306192">
    <property type="component" value="Unassembled WGS sequence"/>
</dbReference>
<feature type="signal peptide" evidence="1">
    <location>
        <begin position="1"/>
        <end position="29"/>
    </location>
</feature>
<dbReference type="PIRSF" id="PIRSF002741">
    <property type="entry name" value="MppA"/>
    <property type="match status" value="1"/>
</dbReference>
<dbReference type="EMBL" id="QYRT01000004">
    <property type="protein sequence ID" value="TIH40066.1"/>
    <property type="molecule type" value="Genomic_DNA"/>
</dbReference>
<dbReference type="AlphaFoldDB" id="A0A4T2CBH2"/>
<dbReference type="PANTHER" id="PTHR30290">
    <property type="entry name" value="PERIPLASMIC BINDING COMPONENT OF ABC TRANSPORTER"/>
    <property type="match status" value="1"/>
</dbReference>
<dbReference type="InterPro" id="IPR000914">
    <property type="entry name" value="SBP_5_dom"/>
</dbReference>
<evidence type="ECO:0000313" key="4">
    <source>
        <dbReference type="Proteomes" id="UP000306192"/>
    </source>
</evidence>
<dbReference type="GO" id="GO:1904680">
    <property type="term" value="F:peptide transmembrane transporter activity"/>
    <property type="evidence" value="ECO:0007669"/>
    <property type="project" value="TreeGrafter"/>
</dbReference>
<dbReference type="InterPro" id="IPR039424">
    <property type="entry name" value="SBP_5"/>
</dbReference>
<accession>A0A4T2CBH2</accession>
<evidence type="ECO:0000259" key="2">
    <source>
        <dbReference type="Pfam" id="PF00496"/>
    </source>
</evidence>
<reference evidence="3 4" key="1">
    <citation type="journal article" date="2019" name="Microorganisms">
        <title>Systematic Affiliation and Genome Analysis of Subtercola vilae DB165(T) with Particular Emphasis on Cold Adaptation of an Isolate from a High-Altitude Cold Volcano Lake.</title>
        <authorList>
            <person name="Villalobos A.S."/>
            <person name="Wiese J."/>
            <person name="Imhoff J.F."/>
            <person name="Dorador C."/>
            <person name="Keller A."/>
            <person name="Hentschel U."/>
        </authorList>
    </citation>
    <scope>NUCLEOTIDE SEQUENCE [LARGE SCALE GENOMIC DNA]</scope>
    <source>
        <strain evidence="3 4">DB165</strain>
    </source>
</reference>
<evidence type="ECO:0000313" key="3">
    <source>
        <dbReference type="EMBL" id="TIH40066.1"/>
    </source>
</evidence>
<dbReference type="GO" id="GO:0015833">
    <property type="term" value="P:peptide transport"/>
    <property type="evidence" value="ECO:0007669"/>
    <property type="project" value="TreeGrafter"/>
</dbReference>
<gene>
    <name evidence="3" type="ORF">D4765_02755</name>
</gene>
<comment type="caution">
    <text evidence="3">The sequence shown here is derived from an EMBL/GenBank/DDBJ whole genome shotgun (WGS) entry which is preliminary data.</text>
</comment>
<dbReference type="GO" id="GO:0043190">
    <property type="term" value="C:ATP-binding cassette (ABC) transporter complex"/>
    <property type="evidence" value="ECO:0007669"/>
    <property type="project" value="InterPro"/>
</dbReference>
<dbReference type="InterPro" id="IPR006311">
    <property type="entry name" value="TAT_signal"/>
</dbReference>